<dbReference type="Proteomes" id="UP000474077">
    <property type="component" value="Unassembled WGS sequence"/>
</dbReference>
<organism evidence="1 2">
    <name type="scientific">Bacteroides xylanisolvens</name>
    <dbReference type="NCBI Taxonomy" id="371601"/>
    <lineage>
        <taxon>Bacteria</taxon>
        <taxon>Pseudomonadati</taxon>
        <taxon>Bacteroidota</taxon>
        <taxon>Bacteroidia</taxon>
        <taxon>Bacteroidales</taxon>
        <taxon>Bacteroidaceae</taxon>
        <taxon>Bacteroides</taxon>
    </lineage>
</organism>
<accession>A0A1Y4V6B3</accession>
<gene>
    <name evidence="1" type="ORF">GA560_19560</name>
</gene>
<proteinExistence type="predicted"/>
<evidence type="ECO:0000313" key="2">
    <source>
        <dbReference type="Proteomes" id="UP000474077"/>
    </source>
</evidence>
<dbReference type="PROSITE" id="PS51257">
    <property type="entry name" value="PROKAR_LIPOPROTEIN"/>
    <property type="match status" value="1"/>
</dbReference>
<dbReference type="EMBL" id="WDER01000067">
    <property type="protein sequence ID" value="KAB6079559.1"/>
    <property type="molecule type" value="Genomic_DNA"/>
</dbReference>
<protein>
    <submittedName>
        <fullName evidence="1">Uncharacterized protein</fullName>
    </submittedName>
</protein>
<sequence>MLTLKQSPAAIILMLSACSLAEGEPEPGKLIIALLIVFITVIYVLVCNYLNVKRHGGESSMYR</sequence>
<dbReference type="AlphaFoldDB" id="A0A1Y4V6B3"/>
<name>A0A1Y4V6B3_9BACE</name>
<comment type="caution">
    <text evidence="1">The sequence shown here is derived from an EMBL/GenBank/DDBJ whole genome shotgun (WGS) entry which is preliminary data.</text>
</comment>
<evidence type="ECO:0000313" key="1">
    <source>
        <dbReference type="EMBL" id="KAB6079559.1"/>
    </source>
</evidence>
<reference evidence="1 2" key="1">
    <citation type="journal article" date="2019" name="Nat. Med.">
        <title>A library of human gut bacterial isolates paired with longitudinal multiomics data enables mechanistic microbiome research.</title>
        <authorList>
            <person name="Poyet M."/>
            <person name="Groussin M."/>
            <person name="Gibbons S.M."/>
            <person name="Avila-Pacheco J."/>
            <person name="Jiang X."/>
            <person name="Kearney S.M."/>
            <person name="Perrotta A.R."/>
            <person name="Berdy B."/>
            <person name="Zhao S."/>
            <person name="Lieberman T.D."/>
            <person name="Swanson P.K."/>
            <person name="Smith M."/>
            <person name="Roesemann S."/>
            <person name="Alexander J.E."/>
            <person name="Rich S.A."/>
            <person name="Livny J."/>
            <person name="Vlamakis H."/>
            <person name="Clish C."/>
            <person name="Bullock K."/>
            <person name="Deik A."/>
            <person name="Scott J."/>
            <person name="Pierce K.A."/>
            <person name="Xavier R.J."/>
            <person name="Alm E.J."/>
        </authorList>
    </citation>
    <scope>NUCLEOTIDE SEQUENCE [LARGE SCALE GENOMIC DNA]</scope>
    <source>
        <strain evidence="1 2">BIOML-A73</strain>
    </source>
</reference>